<comment type="caution">
    <text evidence="2">The sequence shown here is derived from an EMBL/GenBank/DDBJ whole genome shotgun (WGS) entry which is preliminary data.</text>
</comment>
<keyword evidence="3" id="KW-1185">Reference proteome</keyword>
<feature type="domain" description="N-acetyltransferase" evidence="1">
    <location>
        <begin position="14"/>
        <end position="156"/>
    </location>
</feature>
<name>A0ABU9XGP1_9BACI</name>
<dbReference type="InterPro" id="IPR016181">
    <property type="entry name" value="Acyl_CoA_acyltransferase"/>
</dbReference>
<dbReference type="SUPFAM" id="SSF55729">
    <property type="entry name" value="Acyl-CoA N-acyltransferases (Nat)"/>
    <property type="match status" value="1"/>
</dbReference>
<evidence type="ECO:0000313" key="2">
    <source>
        <dbReference type="EMBL" id="MEN2767426.1"/>
    </source>
</evidence>
<dbReference type="RefSeq" id="WP_345824902.1">
    <property type="nucleotide sequence ID" value="NZ_JBDIML010000003.1"/>
</dbReference>
<accession>A0ABU9XGP1</accession>
<protein>
    <submittedName>
        <fullName evidence="2">GNAT family N-acetyltransferase</fullName>
    </submittedName>
</protein>
<dbReference type="EMBL" id="JBDIML010000003">
    <property type="protein sequence ID" value="MEN2767426.1"/>
    <property type="molecule type" value="Genomic_DNA"/>
</dbReference>
<gene>
    <name evidence="2" type="ORF">ABC228_09510</name>
</gene>
<dbReference type="PROSITE" id="PS51186">
    <property type="entry name" value="GNAT"/>
    <property type="match status" value="1"/>
</dbReference>
<proteinExistence type="predicted"/>
<sequence>MNLILEKAIITDAVELLKMQTQAFTPLLEKYQDYHTSPANETIDRVTERITNPEGAFYKILLEGLMVGAICVTSKKEYMWISPMFILPEFQGQGIAQKAIKLAEEKHPDFKRWELATIQEEERNCYLYEKMGYVKMGIAKEINERATLIYYQKEIN</sequence>
<dbReference type="InterPro" id="IPR000182">
    <property type="entry name" value="GNAT_dom"/>
</dbReference>
<reference evidence="2 3" key="1">
    <citation type="submission" date="2024-05" db="EMBL/GenBank/DDBJ databases">
        <authorList>
            <person name="Haq I."/>
            <person name="Ullah Z."/>
            <person name="Ahmad R."/>
            <person name="Li M."/>
            <person name="Tong Y."/>
        </authorList>
    </citation>
    <scope>NUCLEOTIDE SEQUENCE [LARGE SCALE GENOMIC DNA]</scope>
    <source>
        <strain evidence="2 3">16A2E</strain>
    </source>
</reference>
<organism evidence="2 3">
    <name type="scientific">Ornithinibacillus xuwenensis</name>
    <dbReference type="NCBI Taxonomy" id="3144668"/>
    <lineage>
        <taxon>Bacteria</taxon>
        <taxon>Bacillati</taxon>
        <taxon>Bacillota</taxon>
        <taxon>Bacilli</taxon>
        <taxon>Bacillales</taxon>
        <taxon>Bacillaceae</taxon>
        <taxon>Ornithinibacillus</taxon>
    </lineage>
</organism>
<dbReference type="CDD" id="cd04301">
    <property type="entry name" value="NAT_SF"/>
    <property type="match status" value="1"/>
</dbReference>
<evidence type="ECO:0000259" key="1">
    <source>
        <dbReference type="PROSITE" id="PS51186"/>
    </source>
</evidence>
<dbReference type="Proteomes" id="UP001444625">
    <property type="component" value="Unassembled WGS sequence"/>
</dbReference>
<dbReference type="Gene3D" id="3.40.630.30">
    <property type="match status" value="1"/>
</dbReference>
<dbReference type="Pfam" id="PF00583">
    <property type="entry name" value="Acetyltransf_1"/>
    <property type="match status" value="1"/>
</dbReference>
<evidence type="ECO:0000313" key="3">
    <source>
        <dbReference type="Proteomes" id="UP001444625"/>
    </source>
</evidence>